<name>A0ABY6UKM3_BIOOC</name>
<accession>A0ABY6UKM3</accession>
<keyword evidence="3" id="KW-1185">Reference proteome</keyword>
<dbReference type="EMBL" id="CABFNS010000836">
    <property type="protein sequence ID" value="VUC31748.1"/>
    <property type="molecule type" value="Genomic_DNA"/>
</dbReference>
<sequence length="465" mass="53657">MANERPSTPPKEDQEDHLRPDGLGSFSGTTYSLARGGPDPSELRLERKDFCDRDVIISIEITNDQMRVLHLKHVREDTLEKAKAAVRGFLDQIEPLGDGSGTGGTAFEMFDRVYADMDDQVVTVMGQVRELSSILAKIDTTASMYPKKLVSSSPGECRHDQPYNPVAELWAASDAFYNQVEAIKSKSKSYCDDTHPTRKGFGVTRTNCDVHKNLIASMIAHSRNRGLWFYWDESSYEGRRQRHMGTWRIYIVRFDEGRTKGWRQTLWEWPERLWYLDDPKYGTLFTPDSPPPLFMENDVRPFASYTYVLVEGGPGPQKLHPDVRDTDMLLMIQAKAGVYRLLHLHHVREVTSWAAKAAIDDFLDHFKSIDDNKRGKIDFETRRDFHMFGVSTVGIHQEILEFTRAGVKKRALRCNWETHSWWRGQQRWNREQPDYFIAFDDPCPPTLKSRILMPGSERVLTGFEE</sequence>
<evidence type="ECO:0008006" key="4">
    <source>
        <dbReference type="Google" id="ProtNLM"/>
    </source>
</evidence>
<gene>
    <name evidence="2" type="ORF">CLO192961_LOCUS314860</name>
</gene>
<protein>
    <recommendedName>
        <fullName evidence="4">EF-hand domain-containing protein</fullName>
    </recommendedName>
</protein>
<feature type="compositionally biased region" description="Basic and acidic residues" evidence="1">
    <location>
        <begin position="10"/>
        <end position="20"/>
    </location>
</feature>
<dbReference type="Proteomes" id="UP000766486">
    <property type="component" value="Unassembled WGS sequence"/>
</dbReference>
<reference evidence="2 3" key="1">
    <citation type="submission" date="2019-06" db="EMBL/GenBank/DDBJ databases">
        <authorList>
            <person name="Broberg M."/>
        </authorList>
    </citation>
    <scope>NUCLEOTIDE SEQUENCE [LARGE SCALE GENOMIC DNA]</scope>
</reference>
<proteinExistence type="predicted"/>
<organism evidence="2 3">
    <name type="scientific">Bionectria ochroleuca</name>
    <name type="common">Gliocladium roseum</name>
    <dbReference type="NCBI Taxonomy" id="29856"/>
    <lineage>
        <taxon>Eukaryota</taxon>
        <taxon>Fungi</taxon>
        <taxon>Dikarya</taxon>
        <taxon>Ascomycota</taxon>
        <taxon>Pezizomycotina</taxon>
        <taxon>Sordariomycetes</taxon>
        <taxon>Hypocreomycetidae</taxon>
        <taxon>Hypocreales</taxon>
        <taxon>Bionectriaceae</taxon>
        <taxon>Clonostachys</taxon>
    </lineage>
</organism>
<feature type="region of interest" description="Disordered" evidence="1">
    <location>
        <begin position="1"/>
        <end position="43"/>
    </location>
</feature>
<evidence type="ECO:0000313" key="3">
    <source>
        <dbReference type="Proteomes" id="UP000766486"/>
    </source>
</evidence>
<evidence type="ECO:0000256" key="1">
    <source>
        <dbReference type="SAM" id="MobiDB-lite"/>
    </source>
</evidence>
<evidence type="ECO:0000313" key="2">
    <source>
        <dbReference type="EMBL" id="VUC31748.1"/>
    </source>
</evidence>
<comment type="caution">
    <text evidence="2">The sequence shown here is derived from an EMBL/GenBank/DDBJ whole genome shotgun (WGS) entry which is preliminary data.</text>
</comment>